<proteinExistence type="predicted"/>
<dbReference type="EMBL" id="GL629807">
    <property type="protein sequence ID" value="EFW99775.1"/>
    <property type="molecule type" value="Genomic_DNA"/>
</dbReference>
<dbReference type="eggNOG" id="KOG0220">
    <property type="taxonomic scope" value="Eukaryota"/>
</dbReference>
<dbReference type="InterPro" id="IPR027417">
    <property type="entry name" value="P-loop_NTPase"/>
</dbReference>
<dbReference type="Proteomes" id="UP000007796">
    <property type="component" value="Unassembled WGS sequence"/>
</dbReference>
<gene>
    <name evidence="1" type="ORF">CMQ_93</name>
</gene>
<dbReference type="InParanoid" id="F0XQS2"/>
<dbReference type="OrthoDB" id="276261at2759"/>
<dbReference type="GeneID" id="25982063"/>
<dbReference type="STRING" id="655863.F0XQS2"/>
<protein>
    <submittedName>
        <fullName evidence="1">DNA mismatch repair protein</fullName>
    </submittedName>
</protein>
<dbReference type="AlphaFoldDB" id="F0XQS2"/>
<accession>F0XQS2</accession>
<name>F0XQS2_GROCL</name>
<dbReference type="RefSeq" id="XP_014169507.1">
    <property type="nucleotide sequence ID" value="XM_014314032.1"/>
</dbReference>
<keyword evidence="2" id="KW-1185">Reference proteome</keyword>
<sequence length="156" mass="17937">MKTETQAGLSGAANIPTTKMLYRVYDGPEREESYGISLARAIGFPGAFIAKAESVAGELRQQARANRTDEHELQEARRQKLVTELVRQLRLGHRSQADDEELWRYLQQVNDKFWSNMFASENVEELEGSGDDEIDYGHSAEDELEYFEQRHSEMTY</sequence>
<dbReference type="Gene3D" id="3.40.50.300">
    <property type="entry name" value="P-loop containing nucleotide triphosphate hydrolases"/>
    <property type="match status" value="1"/>
</dbReference>
<reference evidence="1 2" key="1">
    <citation type="journal article" date="2011" name="Proc. Natl. Acad. Sci. U.S.A.">
        <title>Genome and transcriptome analyses of the mountain pine beetle-fungal symbiont Grosmannia clavigera, a lodgepole pine pathogen.</title>
        <authorList>
            <person name="DiGuistini S."/>
            <person name="Wang Y."/>
            <person name="Liao N.Y."/>
            <person name="Taylor G."/>
            <person name="Tanguay P."/>
            <person name="Feau N."/>
            <person name="Henrissat B."/>
            <person name="Chan S.K."/>
            <person name="Hesse-Orce U."/>
            <person name="Alamouti S.M."/>
            <person name="Tsui C.K.M."/>
            <person name="Docking R.T."/>
            <person name="Levasseur A."/>
            <person name="Haridas S."/>
            <person name="Robertson G."/>
            <person name="Birol I."/>
            <person name="Holt R.A."/>
            <person name="Marra M.A."/>
            <person name="Hamelin R.C."/>
            <person name="Hirst M."/>
            <person name="Jones S.J.M."/>
            <person name="Bohlmann J."/>
            <person name="Breuil C."/>
        </authorList>
    </citation>
    <scope>NUCLEOTIDE SEQUENCE [LARGE SCALE GENOMIC DNA]</scope>
    <source>
        <strain evidence="2">kw1407 / UAMH 11150</strain>
    </source>
</reference>
<evidence type="ECO:0000313" key="1">
    <source>
        <dbReference type="EMBL" id="EFW99775.1"/>
    </source>
</evidence>
<organism evidence="2">
    <name type="scientific">Grosmannia clavigera (strain kw1407 / UAMH 11150)</name>
    <name type="common">Blue stain fungus</name>
    <name type="synonym">Graphiocladiella clavigera</name>
    <dbReference type="NCBI Taxonomy" id="655863"/>
    <lineage>
        <taxon>Eukaryota</taxon>
        <taxon>Fungi</taxon>
        <taxon>Dikarya</taxon>
        <taxon>Ascomycota</taxon>
        <taxon>Pezizomycotina</taxon>
        <taxon>Sordariomycetes</taxon>
        <taxon>Sordariomycetidae</taxon>
        <taxon>Ophiostomatales</taxon>
        <taxon>Ophiostomataceae</taxon>
        <taxon>Leptographium</taxon>
    </lineage>
</organism>
<evidence type="ECO:0000313" key="2">
    <source>
        <dbReference type="Proteomes" id="UP000007796"/>
    </source>
</evidence>
<dbReference type="HOGENOM" id="CLU_1686785_0_0_1"/>